<keyword evidence="2" id="KW-0812">Transmembrane</keyword>
<dbReference type="SUPFAM" id="SSF74653">
    <property type="entry name" value="TolA/TonB C-terminal domain"/>
    <property type="match status" value="1"/>
</dbReference>
<name>A0A4P2QFF3_SORCE</name>
<dbReference type="InterPro" id="IPR037682">
    <property type="entry name" value="TonB_C"/>
</dbReference>
<feature type="domain" description="TonB C-terminal" evidence="6">
    <location>
        <begin position="44"/>
        <end position="101"/>
    </location>
</feature>
<dbReference type="GO" id="GO:0055085">
    <property type="term" value="P:transmembrane transport"/>
    <property type="evidence" value="ECO:0007669"/>
    <property type="project" value="InterPro"/>
</dbReference>
<reference evidence="7 8" key="1">
    <citation type="submission" date="2015-09" db="EMBL/GenBank/DDBJ databases">
        <title>Sorangium comparison.</title>
        <authorList>
            <person name="Zaburannyi N."/>
            <person name="Bunk B."/>
            <person name="Overmann J."/>
            <person name="Mueller R."/>
        </authorList>
    </citation>
    <scope>NUCLEOTIDE SEQUENCE [LARGE SCALE GENOMIC DNA]</scope>
    <source>
        <strain evidence="7 8">So ce836</strain>
    </source>
</reference>
<keyword evidence="5" id="KW-0732">Signal</keyword>
<keyword evidence="3" id="KW-1133">Transmembrane helix</keyword>
<dbReference type="InterPro" id="IPR006260">
    <property type="entry name" value="TonB/TolA_C"/>
</dbReference>
<feature type="signal peptide" evidence="5">
    <location>
        <begin position="1"/>
        <end position="26"/>
    </location>
</feature>
<organism evidence="7 8">
    <name type="scientific">Sorangium cellulosum</name>
    <name type="common">Polyangium cellulosum</name>
    <dbReference type="NCBI Taxonomy" id="56"/>
    <lineage>
        <taxon>Bacteria</taxon>
        <taxon>Pseudomonadati</taxon>
        <taxon>Myxococcota</taxon>
        <taxon>Polyangia</taxon>
        <taxon>Polyangiales</taxon>
        <taxon>Polyangiaceae</taxon>
        <taxon>Sorangium</taxon>
    </lineage>
</organism>
<evidence type="ECO:0000313" key="8">
    <source>
        <dbReference type="Proteomes" id="UP000295497"/>
    </source>
</evidence>
<dbReference type="Gene3D" id="3.30.1150.10">
    <property type="match status" value="1"/>
</dbReference>
<dbReference type="EMBL" id="CP012672">
    <property type="protein sequence ID" value="AUX28178.1"/>
    <property type="molecule type" value="Genomic_DNA"/>
</dbReference>
<dbReference type="GO" id="GO:0016020">
    <property type="term" value="C:membrane"/>
    <property type="evidence" value="ECO:0007669"/>
    <property type="project" value="UniProtKB-SubCell"/>
</dbReference>
<keyword evidence="4" id="KW-0472">Membrane</keyword>
<evidence type="ECO:0000256" key="5">
    <source>
        <dbReference type="SAM" id="SignalP"/>
    </source>
</evidence>
<dbReference type="Proteomes" id="UP000295497">
    <property type="component" value="Chromosome"/>
</dbReference>
<evidence type="ECO:0000256" key="4">
    <source>
        <dbReference type="ARBA" id="ARBA00023136"/>
    </source>
</evidence>
<dbReference type="Pfam" id="PF03544">
    <property type="entry name" value="TonB_C"/>
    <property type="match status" value="1"/>
</dbReference>
<accession>A0A4P2QFF3</accession>
<protein>
    <recommendedName>
        <fullName evidence="6">TonB C-terminal domain-containing protein</fullName>
    </recommendedName>
</protein>
<evidence type="ECO:0000256" key="3">
    <source>
        <dbReference type="ARBA" id="ARBA00022989"/>
    </source>
</evidence>
<evidence type="ECO:0000313" key="7">
    <source>
        <dbReference type="EMBL" id="AUX28178.1"/>
    </source>
</evidence>
<comment type="subcellular location">
    <subcellularLocation>
        <location evidence="1">Membrane</location>
        <topology evidence="1">Single-pass membrane protein</topology>
    </subcellularLocation>
</comment>
<evidence type="ECO:0000256" key="2">
    <source>
        <dbReference type="ARBA" id="ARBA00022692"/>
    </source>
</evidence>
<feature type="chain" id="PRO_5020656520" description="TonB C-terminal domain-containing protein" evidence="5">
    <location>
        <begin position="27"/>
        <end position="105"/>
    </location>
</feature>
<sequence>MQDVLRRMLYAFVVAAVALLCTSCGGAGTTSTEPRGPAHGQLIIAKCKVTVEGKLTHCRVVRSSGDRKVDEEELAALSNRRVRPVQRNGVPISTDYVLNIRPRPR</sequence>
<evidence type="ECO:0000259" key="6">
    <source>
        <dbReference type="Pfam" id="PF03544"/>
    </source>
</evidence>
<gene>
    <name evidence="7" type="ORF">SOCE836_002460</name>
</gene>
<proteinExistence type="predicted"/>
<evidence type="ECO:0000256" key="1">
    <source>
        <dbReference type="ARBA" id="ARBA00004167"/>
    </source>
</evidence>
<dbReference type="NCBIfam" id="TIGR01352">
    <property type="entry name" value="tonB_Cterm"/>
    <property type="match status" value="1"/>
</dbReference>
<dbReference type="AlphaFoldDB" id="A0A4P2QFF3"/>